<protein>
    <recommendedName>
        <fullName evidence="3">C3H1-type domain-containing protein</fullName>
    </recommendedName>
</protein>
<feature type="compositionally biased region" description="Acidic residues" evidence="2">
    <location>
        <begin position="585"/>
        <end position="596"/>
    </location>
</feature>
<keyword evidence="1" id="KW-0479">Metal-binding</keyword>
<name>A0A1X0NPJ7_9TRYP</name>
<evidence type="ECO:0000313" key="5">
    <source>
        <dbReference type="Proteomes" id="UP000192257"/>
    </source>
</evidence>
<dbReference type="Proteomes" id="UP000192257">
    <property type="component" value="Unassembled WGS sequence"/>
</dbReference>
<feature type="compositionally biased region" description="Low complexity" evidence="2">
    <location>
        <begin position="597"/>
        <end position="614"/>
    </location>
</feature>
<dbReference type="VEuPathDB" id="TriTrypDB:TM35_000301490"/>
<feature type="compositionally biased region" description="Acidic residues" evidence="2">
    <location>
        <begin position="774"/>
        <end position="784"/>
    </location>
</feature>
<dbReference type="GeneID" id="39988252"/>
<feature type="compositionally biased region" description="Basic and acidic residues" evidence="2">
    <location>
        <begin position="616"/>
        <end position="633"/>
    </location>
</feature>
<dbReference type="OrthoDB" id="273667at2759"/>
<feature type="zinc finger region" description="C3H1-type" evidence="1">
    <location>
        <begin position="360"/>
        <end position="387"/>
    </location>
</feature>
<feature type="compositionally biased region" description="Basic and acidic residues" evidence="2">
    <location>
        <begin position="726"/>
        <end position="773"/>
    </location>
</feature>
<dbReference type="PROSITE" id="PS50103">
    <property type="entry name" value="ZF_C3H1"/>
    <property type="match status" value="1"/>
</dbReference>
<keyword evidence="1" id="KW-0862">Zinc</keyword>
<dbReference type="EMBL" id="NBCO01000030">
    <property type="protein sequence ID" value="ORC86109.1"/>
    <property type="molecule type" value="Genomic_DNA"/>
</dbReference>
<feature type="compositionally biased region" description="Basic residues" evidence="2">
    <location>
        <begin position="818"/>
        <end position="849"/>
    </location>
</feature>
<reference evidence="4 5" key="1">
    <citation type="submission" date="2017-03" db="EMBL/GenBank/DDBJ databases">
        <title>An alternative strategy for trypanosome survival in the mammalian bloodstream revealed through genome and transcriptome analysis of the ubiquitous bovine parasite Trypanosoma (Megatrypanum) theileri.</title>
        <authorList>
            <person name="Kelly S."/>
            <person name="Ivens A."/>
            <person name="Mott A."/>
            <person name="O'Neill E."/>
            <person name="Emms D."/>
            <person name="Macleod O."/>
            <person name="Voorheis P."/>
            <person name="Matthews J."/>
            <person name="Matthews K."/>
            <person name="Carrington M."/>
        </authorList>
    </citation>
    <scope>NUCLEOTIDE SEQUENCE [LARGE SCALE GENOMIC DNA]</scope>
    <source>
        <strain evidence="4">Edinburgh</strain>
    </source>
</reference>
<proteinExistence type="predicted"/>
<keyword evidence="1" id="KW-0863">Zinc-finger</keyword>
<dbReference type="AlphaFoldDB" id="A0A1X0NPJ7"/>
<keyword evidence="5" id="KW-1185">Reference proteome</keyword>
<comment type="caution">
    <text evidence="4">The sequence shown here is derived from an EMBL/GenBank/DDBJ whole genome shotgun (WGS) entry which is preliminary data.</text>
</comment>
<evidence type="ECO:0000259" key="3">
    <source>
        <dbReference type="PROSITE" id="PS50103"/>
    </source>
</evidence>
<dbReference type="PANTHER" id="PTHR43670:SF131">
    <property type="entry name" value="LRRGT00202"/>
    <property type="match status" value="1"/>
</dbReference>
<feature type="compositionally biased region" description="Basic and acidic residues" evidence="2">
    <location>
        <begin position="682"/>
        <end position="715"/>
    </location>
</feature>
<evidence type="ECO:0000256" key="2">
    <source>
        <dbReference type="SAM" id="MobiDB-lite"/>
    </source>
</evidence>
<evidence type="ECO:0000313" key="4">
    <source>
        <dbReference type="EMBL" id="ORC86109.1"/>
    </source>
</evidence>
<dbReference type="InterPro" id="IPR000571">
    <property type="entry name" value="Znf_CCCH"/>
</dbReference>
<feature type="compositionally biased region" description="Basic and acidic residues" evidence="2">
    <location>
        <begin position="530"/>
        <end position="557"/>
    </location>
</feature>
<evidence type="ECO:0000256" key="1">
    <source>
        <dbReference type="PROSITE-ProRule" id="PRU00723"/>
    </source>
</evidence>
<feature type="compositionally biased region" description="Low complexity" evidence="2">
    <location>
        <begin position="785"/>
        <end position="794"/>
    </location>
</feature>
<feature type="region of interest" description="Disordered" evidence="2">
    <location>
        <begin position="424"/>
        <end position="849"/>
    </location>
</feature>
<feature type="compositionally biased region" description="Low complexity" evidence="2">
    <location>
        <begin position="450"/>
        <end position="472"/>
    </location>
</feature>
<feature type="domain" description="C3H1-type" evidence="3">
    <location>
        <begin position="360"/>
        <end position="387"/>
    </location>
</feature>
<gene>
    <name evidence="4" type="ORF">TM35_000301490</name>
</gene>
<feature type="compositionally biased region" description="Basic and acidic residues" evidence="2">
    <location>
        <begin position="473"/>
        <end position="482"/>
    </location>
</feature>
<accession>A0A1X0NPJ7</accession>
<feature type="compositionally biased region" description="Low complexity" evidence="2">
    <location>
        <begin position="108"/>
        <end position="124"/>
    </location>
</feature>
<feature type="compositionally biased region" description="Low complexity" evidence="2">
    <location>
        <begin position="563"/>
        <end position="574"/>
    </location>
</feature>
<feature type="compositionally biased region" description="Basic and acidic residues" evidence="2">
    <location>
        <begin position="654"/>
        <end position="663"/>
    </location>
</feature>
<feature type="compositionally biased region" description="Polar residues" evidence="2">
    <location>
        <begin position="520"/>
        <end position="529"/>
    </location>
</feature>
<sequence length="849" mass="94585">MAASNSIFLYITEGRTLWVPGHTPAPGENKPVHILNFATPRELSRSFYLFDMPIQLVQDAQTAAMIPGGKTPEDVIIAVNEFRRVCTEDQDFLLRRCYDANKPPPPQQQQQPQPQPQQAQQQQQMVLAGGGGIGDSFALQQNPSLNVAQTNPNQAFLLQLLQQQQQQRMAMMPQVSPLQQPPPMTFNRGPMMGVGGSMMMNNGGMMMPPNLPMMPNNNNSNYGNPMMSFGRGAGLMPAPNNTCSVFPAMGPGSMQTMVGGRGMGRGGRMMNNAFQAPVREQPEPLPVLAPIPDDILEIYMNPQHKLMCATMPGPRCTVWLREYEIPTDTRNPRYVFCKGGIVLMLKTKGTEIEKSKPVELFEQQVCAHFLIHNYCSRTNCLHRHHTEAQLRQLIASKHVELKSMTKKERHRLSELVLEKDREGLARAAEDREQRAKERMEQAKRREAAASSSSTTTNNTKNNTNDSKNNDSSNNKDRNKDDNTTTTIGSTDGSRTLPMCGHVGGSDDEDESANGNDDKTNTNGITSNGSSDKKDISHKSGEKQTGKQENKPGNRNRADPAGGPSRRSAPFSSRRVQSTVDIGVTDSEDDDDDDDDSSSSASSSSSSSSSSSNSSKRINEVVNKENDKEKKEKEVEEVEETTTTTTAISGMQSTEAHEEKDAAHSETAAVSMEVTAEQTAVVQKEEEKEEKEGENHVEIPAKNEKANNDHKTEKTTVLKQHQKKTKRKEEEKEEGKEKEKEKEGEKKISVVVEENKDKRDDKNEEEKQHQSQHEEEQEEEEEEQEQQQQVEVMESSDAVNKPDESENEEETNAMDEKRKKAKPRGKNGAAKHGRSKSPKRTVAKSKRTRK</sequence>
<feature type="compositionally biased region" description="Basic and acidic residues" evidence="2">
    <location>
        <begin position="424"/>
        <end position="447"/>
    </location>
</feature>
<dbReference type="GO" id="GO:0005737">
    <property type="term" value="C:cytoplasm"/>
    <property type="evidence" value="ECO:0007669"/>
    <property type="project" value="TreeGrafter"/>
</dbReference>
<dbReference type="GO" id="GO:0008270">
    <property type="term" value="F:zinc ion binding"/>
    <property type="evidence" value="ECO:0007669"/>
    <property type="project" value="UniProtKB-KW"/>
</dbReference>
<dbReference type="RefSeq" id="XP_028880175.1">
    <property type="nucleotide sequence ID" value="XM_029028472.1"/>
</dbReference>
<dbReference type="PANTHER" id="PTHR43670">
    <property type="entry name" value="HEAT SHOCK PROTEIN 26"/>
    <property type="match status" value="1"/>
</dbReference>
<organism evidence="4 5">
    <name type="scientific">Trypanosoma theileri</name>
    <dbReference type="NCBI Taxonomy" id="67003"/>
    <lineage>
        <taxon>Eukaryota</taxon>
        <taxon>Discoba</taxon>
        <taxon>Euglenozoa</taxon>
        <taxon>Kinetoplastea</taxon>
        <taxon>Metakinetoplastina</taxon>
        <taxon>Trypanosomatida</taxon>
        <taxon>Trypanosomatidae</taxon>
        <taxon>Trypanosoma</taxon>
    </lineage>
</organism>
<feature type="region of interest" description="Disordered" evidence="2">
    <location>
        <begin position="97"/>
        <end position="133"/>
    </location>
</feature>